<proteinExistence type="predicted"/>
<organism evidence="1 2">
    <name type="scientific">Nakamurella leprariae</name>
    <dbReference type="NCBI Taxonomy" id="2803911"/>
    <lineage>
        <taxon>Bacteria</taxon>
        <taxon>Bacillati</taxon>
        <taxon>Actinomycetota</taxon>
        <taxon>Actinomycetes</taxon>
        <taxon>Nakamurellales</taxon>
        <taxon>Nakamurellaceae</taxon>
        <taxon>Nakamurella</taxon>
    </lineage>
</organism>
<dbReference type="EMBL" id="JAERWK010000010">
    <property type="protein sequence ID" value="MBM9467288.1"/>
    <property type="molecule type" value="Genomic_DNA"/>
</dbReference>
<dbReference type="AlphaFoldDB" id="A0A939BW85"/>
<name>A0A939BW85_9ACTN</name>
<evidence type="ECO:0000313" key="2">
    <source>
        <dbReference type="Proteomes" id="UP000663792"/>
    </source>
</evidence>
<keyword evidence="2" id="KW-1185">Reference proteome</keyword>
<gene>
    <name evidence="1" type="ORF">JL106_08350</name>
</gene>
<comment type="caution">
    <text evidence="1">The sequence shown here is derived from an EMBL/GenBank/DDBJ whole genome shotgun (WGS) entry which is preliminary data.</text>
</comment>
<dbReference type="RefSeq" id="WP_205260244.1">
    <property type="nucleotide sequence ID" value="NZ_JAERWK010000010.1"/>
</dbReference>
<accession>A0A939BW85</accession>
<dbReference type="Proteomes" id="UP000663792">
    <property type="component" value="Unassembled WGS sequence"/>
</dbReference>
<protein>
    <submittedName>
        <fullName evidence="1">Uncharacterized protein</fullName>
    </submittedName>
</protein>
<reference evidence="1" key="1">
    <citation type="submission" date="2021-01" db="EMBL/GenBank/DDBJ databases">
        <title>YIM 132084 draft genome.</title>
        <authorList>
            <person name="An D."/>
        </authorList>
    </citation>
    <scope>NUCLEOTIDE SEQUENCE</scope>
    <source>
        <strain evidence="1">YIM 132084</strain>
    </source>
</reference>
<sequence length="142" mass="15987">MPSDDQAVDPRIDAVAALLWLRDYGDDSWWQLIAGDVTVAERLQPDDDLRPRSPEEWMEREVHYYRQGAAFLLTRADAVDPLRQLVTAPTDEQVERITRRILGPRPARPTLGQAWRHDDEMPATVRAVLAAVAAETSTGGDQ</sequence>
<evidence type="ECO:0000313" key="1">
    <source>
        <dbReference type="EMBL" id="MBM9467288.1"/>
    </source>
</evidence>